<sequence length="519" mass="57373" precursor="true">MFQKTAPVFLFIFYALFLTTPSSYADQRAISFTKDAAKEEKRIAVLIGNSNYNSAPLKNPVNDTRSLSSTLRSLGFKVHDYYDLSRDDIKRVSGLLSEKQNSGGTALFYYAGHGIQSAGNNYMIPVNADIKTESDLEFEAVSLDMVFAKMEQAGNRVNIVILDACRNNPFSRSYRTQIQGLATVSAPAGSFIAYATSPGKVAADGEGDNSIFTSSLINVLEKTQGIPIEQIFKFVRSEVRQATGGEQIPWTSSSMEGDFFFTHSTVPKVNIQLASPARPQKVRTSSNRLNFFTDNYTGIKLAKISAGCFMMGSSSYEKNVQADEIPLHRVCLGEFYIGTHEVTQGQWTKVMGINPSAFQDCGADCPVENISWNDTQAFITKLNKITGKNFRLPTEAEWEFAAKERGQMPTTPQSIEKLAWYKNNAENKTHKTGGKAPNSLGLYDTLGNVQEWCSDNYEFGYYSFSPLNNPQGAEASPRKVLRGGSWVGDNSKVRLTNRRAINADGTGPYIGFRLVMTDN</sequence>
<proteinExistence type="inferred from homology"/>
<dbReference type="STRING" id="522772.Dacet_2348"/>
<dbReference type="PANTHER" id="PTHR22576">
    <property type="entry name" value="MUCOSA ASSOCIATED LYMPHOID TISSUE LYMPHOMA TRANSLOCATION PROTEIN 1/PARACASPASE"/>
    <property type="match status" value="1"/>
</dbReference>
<gene>
    <name evidence="4" type="ordered locus">Dacet_2348</name>
</gene>
<dbReference type="InterPro" id="IPR001309">
    <property type="entry name" value="Pept_C14_p20"/>
</dbReference>
<dbReference type="PROSITE" id="PS50208">
    <property type="entry name" value="CASPASE_P20"/>
    <property type="match status" value="1"/>
</dbReference>
<dbReference type="SMART" id="SM00115">
    <property type="entry name" value="CASc"/>
    <property type="match status" value="1"/>
</dbReference>
<dbReference type="KEGG" id="dap:Dacet_2348"/>
<dbReference type="Pfam" id="PF03781">
    <property type="entry name" value="FGE-sulfatase"/>
    <property type="match status" value="1"/>
</dbReference>
<dbReference type="RefSeq" id="WP_013011612.1">
    <property type="nucleotide sequence ID" value="NC_013943.1"/>
</dbReference>
<dbReference type="GO" id="GO:0004197">
    <property type="term" value="F:cysteine-type endopeptidase activity"/>
    <property type="evidence" value="ECO:0007669"/>
    <property type="project" value="InterPro"/>
</dbReference>
<dbReference type="InterPro" id="IPR042095">
    <property type="entry name" value="SUMF_sf"/>
</dbReference>
<dbReference type="InterPro" id="IPR052039">
    <property type="entry name" value="Caspase-related_regulators"/>
</dbReference>
<keyword evidence="5" id="KW-1185">Reference proteome</keyword>
<feature type="signal peptide" evidence="2">
    <location>
        <begin position="1"/>
        <end position="25"/>
    </location>
</feature>
<feature type="domain" description="Caspase family p20" evidence="3">
    <location>
        <begin position="40"/>
        <end position="169"/>
    </location>
</feature>
<dbReference type="GO" id="GO:0006508">
    <property type="term" value="P:proteolysis"/>
    <property type="evidence" value="ECO:0007669"/>
    <property type="project" value="InterPro"/>
</dbReference>
<dbReference type="SUPFAM" id="SSF52129">
    <property type="entry name" value="Caspase-like"/>
    <property type="match status" value="1"/>
</dbReference>
<dbReference type="Gene3D" id="3.90.1580.10">
    <property type="entry name" value="paralog of FGE (formylglycine-generating enzyme)"/>
    <property type="match status" value="1"/>
</dbReference>
<dbReference type="eggNOG" id="COG4249">
    <property type="taxonomic scope" value="Bacteria"/>
</dbReference>
<protein>
    <submittedName>
        <fullName evidence="4">Peptidase C14 caspase catalytic subunit p20</fullName>
    </submittedName>
</protein>
<evidence type="ECO:0000313" key="5">
    <source>
        <dbReference type="Proteomes" id="UP000002012"/>
    </source>
</evidence>
<dbReference type="eggNOG" id="COG1262">
    <property type="taxonomic scope" value="Bacteria"/>
</dbReference>
<dbReference type="Proteomes" id="UP000002012">
    <property type="component" value="Chromosome"/>
</dbReference>
<dbReference type="InterPro" id="IPR015917">
    <property type="entry name" value="Pept_C14A"/>
</dbReference>
<comment type="similarity">
    <text evidence="1">Belongs to the peptidase C14A family.</text>
</comment>
<reference evidence="4 5" key="1">
    <citation type="journal article" date="2010" name="Stand. Genomic Sci.">
        <title>Complete genome sequence of Denitrovibrio acetiphilus type strain (N2460).</title>
        <authorList>
            <person name="Kiss H."/>
            <person name="Lang E."/>
            <person name="Lapidus A."/>
            <person name="Copeland A."/>
            <person name="Nolan M."/>
            <person name="Glavina Del Rio T."/>
            <person name="Chen F."/>
            <person name="Lucas S."/>
            <person name="Tice H."/>
            <person name="Cheng J.F."/>
            <person name="Han C."/>
            <person name="Goodwin L."/>
            <person name="Pitluck S."/>
            <person name="Liolios K."/>
            <person name="Pati A."/>
            <person name="Ivanova N."/>
            <person name="Mavromatis K."/>
            <person name="Chen A."/>
            <person name="Palaniappan K."/>
            <person name="Land M."/>
            <person name="Hauser L."/>
            <person name="Chang Y.J."/>
            <person name="Jeffries C.D."/>
            <person name="Detter J.C."/>
            <person name="Brettin T."/>
            <person name="Spring S."/>
            <person name="Rohde M."/>
            <person name="Goker M."/>
            <person name="Woyke T."/>
            <person name="Bristow J."/>
            <person name="Eisen J.A."/>
            <person name="Markowitz V."/>
            <person name="Hugenholtz P."/>
            <person name="Kyrpides N.C."/>
            <person name="Klenk H.P."/>
        </authorList>
    </citation>
    <scope>NUCLEOTIDE SEQUENCE [LARGE SCALE GENOMIC DNA]</scope>
    <source>
        <strain evidence="5">DSM 12809 / NBRC 114555 / N2460</strain>
    </source>
</reference>
<accession>D4H3K8</accession>
<evidence type="ECO:0000256" key="2">
    <source>
        <dbReference type="SAM" id="SignalP"/>
    </source>
</evidence>
<dbReference type="PANTHER" id="PTHR22576:SF37">
    <property type="entry name" value="MUCOSA-ASSOCIATED LYMPHOID TISSUE LYMPHOMA TRANSLOCATION PROTEIN 1"/>
    <property type="match status" value="1"/>
</dbReference>
<evidence type="ECO:0000256" key="1">
    <source>
        <dbReference type="ARBA" id="ARBA00010134"/>
    </source>
</evidence>
<dbReference type="EMBL" id="CP001968">
    <property type="protein sequence ID" value="ADD69110.1"/>
    <property type="molecule type" value="Genomic_DNA"/>
</dbReference>
<dbReference type="InterPro" id="IPR011600">
    <property type="entry name" value="Pept_C14_caspase"/>
</dbReference>
<dbReference type="InterPro" id="IPR016187">
    <property type="entry name" value="CTDL_fold"/>
</dbReference>
<dbReference type="PaxDb" id="522772-Dacet_2348"/>
<dbReference type="SUPFAM" id="SSF56436">
    <property type="entry name" value="C-type lectin-like"/>
    <property type="match status" value="1"/>
</dbReference>
<dbReference type="InterPro" id="IPR005532">
    <property type="entry name" value="SUMF_dom"/>
</dbReference>
<evidence type="ECO:0000259" key="3">
    <source>
        <dbReference type="PROSITE" id="PS50208"/>
    </source>
</evidence>
<organism evidence="4 5">
    <name type="scientific">Denitrovibrio acetiphilus (strain DSM 12809 / NBRC 114555 / N2460)</name>
    <dbReference type="NCBI Taxonomy" id="522772"/>
    <lineage>
        <taxon>Bacteria</taxon>
        <taxon>Pseudomonadati</taxon>
        <taxon>Deferribacterota</taxon>
        <taxon>Deferribacteres</taxon>
        <taxon>Deferribacterales</taxon>
        <taxon>Geovibrionaceae</taxon>
        <taxon>Denitrovibrio</taxon>
    </lineage>
</organism>
<dbReference type="Pfam" id="PF00656">
    <property type="entry name" value="Peptidase_C14"/>
    <property type="match status" value="1"/>
</dbReference>
<keyword evidence="2" id="KW-0732">Signal</keyword>
<evidence type="ECO:0000313" key="4">
    <source>
        <dbReference type="EMBL" id="ADD69110.1"/>
    </source>
</evidence>
<name>D4H3K8_DENA2</name>
<dbReference type="InterPro" id="IPR029030">
    <property type="entry name" value="Caspase-like_dom_sf"/>
</dbReference>
<dbReference type="HOGENOM" id="CLU_010181_1_0_0"/>
<dbReference type="AlphaFoldDB" id="D4H3K8"/>
<dbReference type="InParanoid" id="D4H3K8"/>
<dbReference type="Gene3D" id="3.40.50.1460">
    <property type="match status" value="1"/>
</dbReference>
<feature type="chain" id="PRO_5003057619" evidence="2">
    <location>
        <begin position="26"/>
        <end position="519"/>
    </location>
</feature>